<accession>A0ABT4AZW3</accession>
<sequence length="183" mass="18699">MLTSIVLATLTACGSVADDNAAAADEDAGFSLGPQVTVTFDVTGAKTLKGKQTALAPTLNGTFNESCAAYAKGSTKDDKTLYAIAGLYNGPVDGKKVTLELWIDDYTGAGDYPKDQLTAPGSRPSIAIDNKVYGTWPDSTSSKVTTDAKGGGTWTFKSLATTGPGGLPGDALSGTVKWTCSEG</sequence>
<evidence type="ECO:0008006" key="3">
    <source>
        <dbReference type="Google" id="ProtNLM"/>
    </source>
</evidence>
<dbReference type="RefSeq" id="WP_267563937.1">
    <property type="nucleotide sequence ID" value="NZ_JAPNTZ010000006.1"/>
</dbReference>
<evidence type="ECO:0000313" key="2">
    <source>
        <dbReference type="Proteomes" id="UP001151002"/>
    </source>
</evidence>
<name>A0ABT4AZW3_9ACTN</name>
<proteinExistence type="predicted"/>
<protein>
    <recommendedName>
        <fullName evidence="3">Lipoprotein</fullName>
    </recommendedName>
</protein>
<gene>
    <name evidence="1" type="ORF">OWR29_17395</name>
</gene>
<dbReference type="EMBL" id="JAPNTZ010000006">
    <property type="protein sequence ID" value="MCY1139779.1"/>
    <property type="molecule type" value="Genomic_DNA"/>
</dbReference>
<keyword evidence="2" id="KW-1185">Reference proteome</keyword>
<organism evidence="1 2">
    <name type="scientific">Paractinoplanes pyxinae</name>
    <dbReference type="NCBI Taxonomy" id="2997416"/>
    <lineage>
        <taxon>Bacteria</taxon>
        <taxon>Bacillati</taxon>
        <taxon>Actinomycetota</taxon>
        <taxon>Actinomycetes</taxon>
        <taxon>Micromonosporales</taxon>
        <taxon>Micromonosporaceae</taxon>
        <taxon>Paractinoplanes</taxon>
    </lineage>
</organism>
<dbReference type="Proteomes" id="UP001151002">
    <property type="component" value="Unassembled WGS sequence"/>
</dbReference>
<comment type="caution">
    <text evidence="1">The sequence shown here is derived from an EMBL/GenBank/DDBJ whole genome shotgun (WGS) entry which is preliminary data.</text>
</comment>
<reference evidence="1" key="1">
    <citation type="submission" date="2022-11" db="EMBL/GenBank/DDBJ databases">
        <authorList>
            <person name="Somphong A."/>
            <person name="Phongsopitanun W."/>
        </authorList>
    </citation>
    <scope>NUCLEOTIDE SEQUENCE</scope>
    <source>
        <strain evidence="1">Pm04-4</strain>
    </source>
</reference>
<evidence type="ECO:0000313" key="1">
    <source>
        <dbReference type="EMBL" id="MCY1139779.1"/>
    </source>
</evidence>